<keyword evidence="2" id="KW-1185">Reference proteome</keyword>
<proteinExistence type="predicted"/>
<dbReference type="EMBL" id="LSFI01000111">
    <property type="protein sequence ID" value="OAG26662.1"/>
    <property type="molecule type" value="Genomic_DNA"/>
</dbReference>
<organism evidence="1 2">
    <name type="scientific">Thermodesulfatator autotrophicus</name>
    <dbReference type="NCBI Taxonomy" id="1795632"/>
    <lineage>
        <taxon>Bacteria</taxon>
        <taxon>Pseudomonadati</taxon>
        <taxon>Thermodesulfobacteriota</taxon>
        <taxon>Thermodesulfobacteria</taxon>
        <taxon>Thermodesulfobacteriales</taxon>
        <taxon>Thermodesulfatatoraceae</taxon>
        <taxon>Thermodesulfatator</taxon>
    </lineage>
</organism>
<name>A0A177E608_9BACT</name>
<dbReference type="AlphaFoldDB" id="A0A177E608"/>
<dbReference type="Proteomes" id="UP000076964">
    <property type="component" value="Unassembled WGS sequence"/>
</dbReference>
<dbReference type="Pfam" id="PF08822">
    <property type="entry name" value="DUF1804"/>
    <property type="match status" value="1"/>
</dbReference>
<accession>A0A177E608</accession>
<evidence type="ECO:0000313" key="1">
    <source>
        <dbReference type="EMBL" id="OAG26662.1"/>
    </source>
</evidence>
<feature type="non-terminal residue" evidence="1">
    <location>
        <position position="1"/>
    </location>
</feature>
<dbReference type="OrthoDB" id="5676847at2"/>
<dbReference type="InterPro" id="IPR014926">
    <property type="entry name" value="Phage_D3112_Orf24"/>
</dbReference>
<evidence type="ECO:0000313" key="2">
    <source>
        <dbReference type="Proteomes" id="UP000076964"/>
    </source>
</evidence>
<comment type="caution">
    <text evidence="1">The sequence shown here is derived from an EMBL/GenBank/DDBJ whole genome shotgun (WGS) entry which is preliminary data.</text>
</comment>
<dbReference type="RefSeq" id="WP_068544075.1">
    <property type="nucleotide sequence ID" value="NZ_LSFI01000111.1"/>
</dbReference>
<protein>
    <submittedName>
        <fullName evidence="1">Uncharacterized protein</fullName>
    </submittedName>
</protein>
<gene>
    <name evidence="1" type="ORF">TH606_11180</name>
</gene>
<sequence>LTEVAERIGRTRQTVYKWKKQDAARGLDWDRLRLENTLTDDQFRKRQQAFLVEMFSAFEKDREKLSEIEDPEKRLELIDRYANVFYKLMNAAKRAEPEVAVSEIVTRTLKIVGDLASQSERADVLQFLLDHLEDVKEAVIKEF</sequence>
<reference evidence="1 2" key="1">
    <citation type="submission" date="2016-02" db="EMBL/GenBank/DDBJ databases">
        <title>Draft genome sequence of Thermodesulfatator sp. S606.</title>
        <authorList>
            <person name="Lai Q."/>
            <person name="Cao J."/>
            <person name="Dupont S."/>
            <person name="Shao Z."/>
            <person name="Jebbar M."/>
            <person name="Alain K."/>
        </authorList>
    </citation>
    <scope>NUCLEOTIDE SEQUENCE [LARGE SCALE GENOMIC DNA]</scope>
    <source>
        <strain evidence="1 2">S606</strain>
    </source>
</reference>